<comment type="caution">
    <text evidence="2">The sequence shown here is derived from an EMBL/GenBank/DDBJ whole genome shotgun (WGS) entry which is preliminary data.</text>
</comment>
<name>A0A1A7BUX3_9BURK</name>
<reference evidence="2 3" key="1">
    <citation type="submission" date="2016-04" db="EMBL/GenBank/DDBJ databases">
        <title>Draft genome sequence of Janthinobacterium psychrotolerans sp. nov., isolated from freshwater sediments in Denmark.</title>
        <authorList>
            <person name="Gong X."/>
            <person name="Skrivergaard S."/>
            <person name="Korsgaard B.S."/>
            <person name="Schreiber L."/>
            <person name="Marshall I.P."/>
            <person name="Finster K."/>
            <person name="Schramm A."/>
        </authorList>
    </citation>
    <scope>NUCLEOTIDE SEQUENCE [LARGE SCALE GENOMIC DNA]</scope>
    <source>
        <strain evidence="2 3">S3-2</strain>
    </source>
</reference>
<evidence type="ECO:0000313" key="3">
    <source>
        <dbReference type="Proteomes" id="UP000092713"/>
    </source>
</evidence>
<feature type="domain" description="N-acetyltransferase" evidence="1">
    <location>
        <begin position="14"/>
        <end position="149"/>
    </location>
</feature>
<keyword evidence="2" id="KW-0808">Transferase</keyword>
<dbReference type="PROSITE" id="PS51186">
    <property type="entry name" value="GNAT"/>
    <property type="match status" value="1"/>
</dbReference>
<dbReference type="AlphaFoldDB" id="A0A1A7BUX3"/>
<accession>A0A1A7BUX3</accession>
<evidence type="ECO:0000313" key="2">
    <source>
        <dbReference type="EMBL" id="OBV36564.1"/>
    </source>
</evidence>
<proteinExistence type="predicted"/>
<protein>
    <submittedName>
        <fullName evidence="2">Putative acetyltransferase</fullName>
    </submittedName>
</protein>
<dbReference type="InterPro" id="IPR016181">
    <property type="entry name" value="Acyl_CoA_acyltransferase"/>
</dbReference>
<sequence length="163" mass="18765">MNIEVTLAGQAERLIVRNLMELYQHDFSELDGTDLDEHGQYGYPDLDCFWNHAGHAAYVIKVDGKWAGFALTNQEVCMPGSTHAIVEFFVVRKYRGLGVGQHAAQAIMRHCPARWEMHVIAENDAARRFWQRLVTLNWPDKHRMVLFDNEQWHGPVFAVDTVT</sequence>
<evidence type="ECO:0000259" key="1">
    <source>
        <dbReference type="PROSITE" id="PS51186"/>
    </source>
</evidence>
<dbReference type="CDD" id="cd04301">
    <property type="entry name" value="NAT_SF"/>
    <property type="match status" value="1"/>
</dbReference>
<dbReference type="SUPFAM" id="SSF55729">
    <property type="entry name" value="Acyl-CoA N-acyltransferases (Nat)"/>
    <property type="match status" value="1"/>
</dbReference>
<dbReference type="InterPro" id="IPR000182">
    <property type="entry name" value="GNAT_dom"/>
</dbReference>
<dbReference type="RefSeq" id="WP_065310373.1">
    <property type="nucleotide sequence ID" value="NZ_LOCQ01000062.1"/>
</dbReference>
<keyword evidence="3" id="KW-1185">Reference proteome</keyword>
<organism evidence="2 3">
    <name type="scientific">Janthinobacterium psychrotolerans</name>
    <dbReference type="NCBI Taxonomy" id="1747903"/>
    <lineage>
        <taxon>Bacteria</taxon>
        <taxon>Pseudomonadati</taxon>
        <taxon>Pseudomonadota</taxon>
        <taxon>Betaproteobacteria</taxon>
        <taxon>Burkholderiales</taxon>
        <taxon>Oxalobacteraceae</taxon>
        <taxon>Janthinobacterium</taxon>
    </lineage>
</organism>
<dbReference type="GO" id="GO:0016747">
    <property type="term" value="F:acyltransferase activity, transferring groups other than amino-acyl groups"/>
    <property type="evidence" value="ECO:0007669"/>
    <property type="project" value="InterPro"/>
</dbReference>
<dbReference type="Pfam" id="PF00583">
    <property type="entry name" value="Acetyltransf_1"/>
    <property type="match status" value="1"/>
</dbReference>
<dbReference type="EMBL" id="LOCQ01000062">
    <property type="protein sequence ID" value="OBV36564.1"/>
    <property type="molecule type" value="Genomic_DNA"/>
</dbReference>
<dbReference type="Proteomes" id="UP000092713">
    <property type="component" value="Unassembled WGS sequence"/>
</dbReference>
<gene>
    <name evidence="2" type="ORF">ASR47_100136</name>
</gene>
<dbReference type="Gene3D" id="3.40.630.30">
    <property type="match status" value="1"/>
</dbReference>